<proteinExistence type="predicted"/>
<organism evidence="1 2">
    <name type="scientific">Neolewinella aurantiaca</name>
    <dbReference type="NCBI Taxonomy" id="2602767"/>
    <lineage>
        <taxon>Bacteria</taxon>
        <taxon>Pseudomonadati</taxon>
        <taxon>Bacteroidota</taxon>
        <taxon>Saprospiria</taxon>
        <taxon>Saprospirales</taxon>
        <taxon>Lewinellaceae</taxon>
        <taxon>Neolewinella</taxon>
    </lineage>
</organism>
<sequence length="596" mass="66052">MNRFIITLLLCVWAQAAFAIVKYDEGRRTIDGIILLQDSDVPTDYYYFADAPRLAVREDGTFELMCIKYIGGPDPADNGGLLHALVEFSLTPERIREIEAELRKEVPNGRIAGPVPLHENIRDGEEGMGSMEVVSSVLSDTEGEKPLTQSIVSSNHCPLLPGSRAAIAAKLSQEGATLLWSSFEGATSDVSVSISGYYEAYVKGYNAVIEAEASTVYEHFSLVFNEQGGYDRSSLREAVNELIQDQKIKVEVFDRSEGLGIDTKDMAAIVDLVTNKLIELMFDAKLGWAARPETIPTLDQGQIKGRQERGGFSRFFAGTGDQKYVTDNQFVLKDEKYIRTSKFYLNLSKATSIKVPFFTTGNIRGMYDLFNEDGPYFRVVNLEEADFANREVIFQIDGSFAEAFSSILNFVTVSFRKRYGNGQEPVTKEIVITGKDLKTGTDFKSIVYPALGLSGRDLLNYNYRLSWSFKGESQTVNLPHNPDDWLDGALGAVSLKPPFAKSLVEVDADLESFGAKGMQAATVVFFTVLNGSPQIQQRLTLRANDTENTHKIALYHDHEQTTAYQIRWIAADGSGSEATPIRELTDGYLFLTPKGG</sequence>
<evidence type="ECO:0000313" key="1">
    <source>
        <dbReference type="EMBL" id="TXF90281.1"/>
    </source>
</evidence>
<name>A0A5C7FK83_9BACT</name>
<accession>A0A5C7FK83</accession>
<dbReference type="Proteomes" id="UP000321907">
    <property type="component" value="Unassembled WGS sequence"/>
</dbReference>
<dbReference type="EMBL" id="VOXD01000008">
    <property type="protein sequence ID" value="TXF90281.1"/>
    <property type="molecule type" value="Genomic_DNA"/>
</dbReference>
<protein>
    <submittedName>
        <fullName evidence="1">Uncharacterized protein</fullName>
    </submittedName>
</protein>
<keyword evidence="2" id="KW-1185">Reference proteome</keyword>
<reference evidence="1 2" key="1">
    <citation type="submission" date="2019-08" db="EMBL/GenBank/DDBJ databases">
        <title>Lewinella sp. strain SSH13 Genome sequencing and assembly.</title>
        <authorList>
            <person name="Kim I."/>
        </authorList>
    </citation>
    <scope>NUCLEOTIDE SEQUENCE [LARGE SCALE GENOMIC DNA]</scope>
    <source>
        <strain evidence="1 2">SSH13</strain>
    </source>
</reference>
<evidence type="ECO:0000313" key="2">
    <source>
        <dbReference type="Proteomes" id="UP000321907"/>
    </source>
</evidence>
<gene>
    <name evidence="1" type="ORF">FUA23_07110</name>
</gene>
<comment type="caution">
    <text evidence="1">The sequence shown here is derived from an EMBL/GenBank/DDBJ whole genome shotgun (WGS) entry which is preliminary data.</text>
</comment>
<dbReference type="RefSeq" id="WP_147930038.1">
    <property type="nucleotide sequence ID" value="NZ_VOXD01000008.1"/>
</dbReference>
<dbReference type="OrthoDB" id="1182264at2"/>
<dbReference type="AlphaFoldDB" id="A0A5C7FK83"/>